<dbReference type="EMBL" id="AP012035">
    <property type="protein sequence ID" value="BAJ80156.1"/>
    <property type="molecule type" value="Genomic_DNA"/>
</dbReference>
<feature type="region of interest" description="Disordered" evidence="1">
    <location>
        <begin position="54"/>
        <end position="156"/>
    </location>
</feature>
<feature type="compositionally biased region" description="Gly residues" evidence="1">
    <location>
        <begin position="100"/>
        <end position="118"/>
    </location>
</feature>
<proteinExistence type="predicted"/>
<sequence length="323" mass="32532">MSTFIKGTATMTKMKTARGSLRTILLAGAAVALAFATPQAPRGIGALMPVAHAQSDSGHAGRQGGGGHAGQGGAASGTHGTESSHGTRSTHAPGTSGQDMGQGGSVGTRGHYGQGGSTGTETGEEGTSSDRQGPRFGGGENSRQPEAGTRGGRPAWAKEGIPAVELGRLSVARAPAQVLDHAFSEVISNWTTTTASTIITLTDGTQITVAQLYSMSAADFANIVATDYAAVTRIDSPLENLSLLKNLLSSGSTALTGVTPSSTDDLAAIFLGSASDKTIAISTDTVIAVNTILNLPPLTDQQVADIAAKAELVRDAILTGHGE</sequence>
<reference evidence="2 3" key="1">
    <citation type="submission" date="2010-12" db="EMBL/GenBank/DDBJ databases">
        <title>Whole genome sequence of Acidiphilium multivorum AIU301.</title>
        <authorList>
            <person name="Narita-Yamada S."/>
            <person name="Nakamura S."/>
            <person name="Ito N."/>
            <person name="Takarada H."/>
            <person name="Katano Y."/>
            <person name="Nakazawa H."/>
            <person name="Hosoyama A."/>
            <person name="Yamada R."/>
            <person name="Fujita N."/>
        </authorList>
    </citation>
    <scope>NUCLEOTIDE SEQUENCE [LARGE SCALE GENOMIC DNA]</scope>
    <source>
        <strain evidence="3">DSM 11245 / JCM 8867 / AIU301</strain>
    </source>
</reference>
<dbReference type="KEGG" id="amv:ACMV_08090"/>
<gene>
    <name evidence="2" type="ordered locus">ACMV_08090</name>
</gene>
<evidence type="ECO:0000313" key="2">
    <source>
        <dbReference type="EMBL" id="BAJ80156.1"/>
    </source>
</evidence>
<accession>F0J5A7</accession>
<organism evidence="2 3">
    <name type="scientific">Acidiphilium multivorum (strain DSM 11245 / JCM 8867 / NBRC 100883 / AIU 301)</name>
    <dbReference type="NCBI Taxonomy" id="926570"/>
    <lineage>
        <taxon>Bacteria</taxon>
        <taxon>Pseudomonadati</taxon>
        <taxon>Pseudomonadota</taxon>
        <taxon>Alphaproteobacteria</taxon>
        <taxon>Acetobacterales</taxon>
        <taxon>Acidocellaceae</taxon>
        <taxon>Acidiphilium</taxon>
    </lineage>
</organism>
<evidence type="ECO:0000256" key="1">
    <source>
        <dbReference type="SAM" id="MobiDB-lite"/>
    </source>
</evidence>
<evidence type="ECO:0000313" key="3">
    <source>
        <dbReference type="Proteomes" id="UP000007100"/>
    </source>
</evidence>
<dbReference type="Proteomes" id="UP000007100">
    <property type="component" value="Chromosome"/>
</dbReference>
<feature type="compositionally biased region" description="Gly residues" evidence="1">
    <location>
        <begin position="61"/>
        <end position="75"/>
    </location>
</feature>
<keyword evidence="3" id="KW-1185">Reference proteome</keyword>
<dbReference type="AlphaFoldDB" id="F0J5A7"/>
<protein>
    <submittedName>
        <fullName evidence="2">Uncharacterized protein</fullName>
    </submittedName>
</protein>
<dbReference type="HOGENOM" id="CLU_859513_0_0_5"/>
<feature type="compositionally biased region" description="Polar residues" evidence="1">
    <location>
        <begin position="83"/>
        <end position="99"/>
    </location>
</feature>
<name>F0J5A7_ACIMA</name>